<feature type="transmembrane region" description="Helical" evidence="1">
    <location>
        <begin position="60"/>
        <end position="78"/>
    </location>
</feature>
<keyword evidence="1" id="KW-0472">Membrane</keyword>
<reference evidence="2 3" key="1">
    <citation type="journal article" date="2024" name="Nat. Commun.">
        <title>Phylogenomics reveals the evolutionary origins of lichenization in chlorophyte algae.</title>
        <authorList>
            <person name="Puginier C."/>
            <person name="Libourel C."/>
            <person name="Otte J."/>
            <person name="Skaloud P."/>
            <person name="Haon M."/>
            <person name="Grisel S."/>
            <person name="Petersen M."/>
            <person name="Berrin J.G."/>
            <person name="Delaux P.M."/>
            <person name="Dal Grande F."/>
            <person name="Keller J."/>
        </authorList>
    </citation>
    <scope>NUCLEOTIDE SEQUENCE [LARGE SCALE GENOMIC DNA]</scope>
    <source>
        <strain evidence="2 3">SAG 2043</strain>
    </source>
</reference>
<dbReference type="AlphaFoldDB" id="A0AAW1R9R0"/>
<organism evidence="2 3">
    <name type="scientific">[Myrmecia] bisecta</name>
    <dbReference type="NCBI Taxonomy" id="41462"/>
    <lineage>
        <taxon>Eukaryota</taxon>
        <taxon>Viridiplantae</taxon>
        <taxon>Chlorophyta</taxon>
        <taxon>core chlorophytes</taxon>
        <taxon>Trebouxiophyceae</taxon>
        <taxon>Trebouxiales</taxon>
        <taxon>Trebouxiaceae</taxon>
        <taxon>Myrmecia</taxon>
    </lineage>
</organism>
<evidence type="ECO:0008006" key="4">
    <source>
        <dbReference type="Google" id="ProtNLM"/>
    </source>
</evidence>
<evidence type="ECO:0000313" key="3">
    <source>
        <dbReference type="Proteomes" id="UP001489004"/>
    </source>
</evidence>
<gene>
    <name evidence="2" type="ORF">WJX72_010103</name>
</gene>
<dbReference type="InterPro" id="IPR025461">
    <property type="entry name" value="ABA4-like"/>
</dbReference>
<dbReference type="Pfam" id="PF14108">
    <property type="entry name" value="ABA4-like"/>
    <property type="match status" value="1"/>
</dbReference>
<evidence type="ECO:0000313" key="2">
    <source>
        <dbReference type="EMBL" id="KAK9830166.1"/>
    </source>
</evidence>
<keyword evidence="1" id="KW-0812">Transmembrane</keyword>
<feature type="transmembrane region" description="Helical" evidence="1">
    <location>
        <begin position="12"/>
        <end position="31"/>
    </location>
</feature>
<sequence>MLPGYRSTWTLAYLTIASFAILYVLLAVNLIQSGSVDVSFSDLSTHAGVHKLLSDPQATLLAWVHYVAFDLFVGTWEAQDANKRGIPRLLVLPCLLLTWMAGPTGLVLYGLVRFLFGKALKNKPE</sequence>
<keyword evidence="1" id="KW-1133">Transmembrane helix</keyword>
<dbReference type="EMBL" id="JALJOR010000001">
    <property type="protein sequence ID" value="KAK9830166.1"/>
    <property type="molecule type" value="Genomic_DNA"/>
</dbReference>
<evidence type="ECO:0000256" key="1">
    <source>
        <dbReference type="SAM" id="Phobius"/>
    </source>
</evidence>
<proteinExistence type="predicted"/>
<protein>
    <recommendedName>
        <fullName evidence="4">DUF4281 domain-containing protein</fullName>
    </recommendedName>
</protein>
<dbReference type="Proteomes" id="UP001489004">
    <property type="component" value="Unassembled WGS sequence"/>
</dbReference>
<keyword evidence="3" id="KW-1185">Reference proteome</keyword>
<name>A0AAW1R9R0_9CHLO</name>
<comment type="caution">
    <text evidence="2">The sequence shown here is derived from an EMBL/GenBank/DDBJ whole genome shotgun (WGS) entry which is preliminary data.</text>
</comment>
<accession>A0AAW1R9R0</accession>
<feature type="transmembrane region" description="Helical" evidence="1">
    <location>
        <begin position="90"/>
        <end position="116"/>
    </location>
</feature>